<reference evidence="3 4" key="1">
    <citation type="journal article" date="2012" name="BMC Genomics">
        <title>Comparative genomic analysis of the genus Staphylococcus including Staphylococcus aureus and its newly described sister species Staphylococcus simiae.</title>
        <authorList>
            <person name="Suzuki H."/>
            <person name="Lefebure T."/>
            <person name="Pavinski Bitar P."/>
            <person name="Stanhope M.J."/>
        </authorList>
    </citation>
    <scope>NUCLEOTIDE SEQUENCE [LARGE SCALE GENOMIC DNA]</scope>
    <source>
        <strain evidence="3 4">CCM 7213</strain>
    </source>
</reference>
<organism evidence="3 4">
    <name type="scientific">Staphylococcus simiae CCM 7213 = CCUG 51256</name>
    <dbReference type="NCBI Taxonomy" id="911238"/>
    <lineage>
        <taxon>Bacteria</taxon>
        <taxon>Bacillati</taxon>
        <taxon>Bacillota</taxon>
        <taxon>Bacilli</taxon>
        <taxon>Bacillales</taxon>
        <taxon>Staphylococcaceae</taxon>
        <taxon>Staphylococcus</taxon>
    </lineage>
</organism>
<dbReference type="GO" id="GO:0006094">
    <property type="term" value="P:gluconeogenesis"/>
    <property type="evidence" value="ECO:0007669"/>
    <property type="project" value="InterPro"/>
</dbReference>
<comment type="caution">
    <text evidence="3">The sequence shown here is derived from an EMBL/GenBank/DDBJ whole genome shotgun (WGS) entry which is preliminary data.</text>
</comment>
<evidence type="ECO:0000313" key="3">
    <source>
        <dbReference type="EMBL" id="EHJ08604.1"/>
    </source>
</evidence>
<protein>
    <submittedName>
        <fullName evidence="3">Fructose-1,6-bisphosphatase class 3</fullName>
    </submittedName>
</protein>
<keyword evidence="2" id="KW-0464">Manganese</keyword>
<sequence length="34" mass="3894">SKVCLANLLRICTRYDNLDIIEDAYGINLRPLLT</sequence>
<dbReference type="Pfam" id="PF06874">
    <property type="entry name" value="FBPase_2"/>
    <property type="match status" value="1"/>
</dbReference>
<evidence type="ECO:0000256" key="1">
    <source>
        <dbReference type="ARBA" id="ARBA00022801"/>
    </source>
</evidence>
<accession>G5JGT2</accession>
<proteinExistence type="predicted"/>
<keyword evidence="1" id="KW-0378">Hydrolase</keyword>
<dbReference type="EMBL" id="AEUN01000213">
    <property type="protein sequence ID" value="EHJ08604.1"/>
    <property type="molecule type" value="Genomic_DNA"/>
</dbReference>
<dbReference type="InterPro" id="IPR009164">
    <property type="entry name" value="FBPtase_class3"/>
</dbReference>
<dbReference type="AlphaFoldDB" id="G5JGT2"/>
<dbReference type="GO" id="GO:0042132">
    <property type="term" value="F:fructose 1,6-bisphosphate 1-phosphatase activity"/>
    <property type="evidence" value="ECO:0007669"/>
    <property type="project" value="InterPro"/>
</dbReference>
<keyword evidence="4" id="KW-1185">Reference proteome</keyword>
<dbReference type="Proteomes" id="UP000005413">
    <property type="component" value="Unassembled WGS sequence"/>
</dbReference>
<feature type="non-terminal residue" evidence="3">
    <location>
        <position position="1"/>
    </location>
</feature>
<evidence type="ECO:0000256" key="2">
    <source>
        <dbReference type="ARBA" id="ARBA00023211"/>
    </source>
</evidence>
<gene>
    <name evidence="3" type="ORF">SS7213T_03275</name>
</gene>
<feature type="non-terminal residue" evidence="3">
    <location>
        <position position="34"/>
    </location>
</feature>
<name>G5JGT2_9STAP</name>
<evidence type="ECO:0000313" key="4">
    <source>
        <dbReference type="Proteomes" id="UP000005413"/>
    </source>
</evidence>